<reference evidence="1 2" key="1">
    <citation type="submission" date="2021-06" db="EMBL/GenBank/DDBJ databases">
        <authorList>
            <person name="Palmer J.M."/>
        </authorList>
    </citation>
    <scope>NUCLEOTIDE SEQUENCE [LARGE SCALE GENOMIC DNA]</scope>
    <source>
        <strain evidence="1 2">GA_2019</strain>
        <tissue evidence="1">Muscle</tissue>
    </source>
</reference>
<keyword evidence="2" id="KW-1185">Reference proteome</keyword>
<organism evidence="1 2">
    <name type="scientific">Goodea atripinnis</name>
    <dbReference type="NCBI Taxonomy" id="208336"/>
    <lineage>
        <taxon>Eukaryota</taxon>
        <taxon>Metazoa</taxon>
        <taxon>Chordata</taxon>
        <taxon>Craniata</taxon>
        <taxon>Vertebrata</taxon>
        <taxon>Euteleostomi</taxon>
        <taxon>Actinopterygii</taxon>
        <taxon>Neopterygii</taxon>
        <taxon>Teleostei</taxon>
        <taxon>Neoteleostei</taxon>
        <taxon>Acanthomorphata</taxon>
        <taxon>Ovalentaria</taxon>
        <taxon>Atherinomorphae</taxon>
        <taxon>Cyprinodontiformes</taxon>
        <taxon>Goodeidae</taxon>
        <taxon>Goodea</taxon>
    </lineage>
</organism>
<dbReference type="Proteomes" id="UP001476798">
    <property type="component" value="Unassembled WGS sequence"/>
</dbReference>
<proteinExistence type="predicted"/>
<protein>
    <submittedName>
        <fullName evidence="1">Uncharacterized protein</fullName>
    </submittedName>
</protein>
<dbReference type="EMBL" id="JAHRIO010029218">
    <property type="protein sequence ID" value="MEQ2167020.1"/>
    <property type="molecule type" value="Genomic_DNA"/>
</dbReference>
<sequence>MLYDIIYLSEVLDHSPLSCAGFLHWKNRCVTCSFRASLKIPDFSMSCITGLIPSSASGFNGYWRTNGLFSDISLTLYGGNPFISPTSVDDWDHSSGGTAARAGCMLLSLLSAKPCICPSASSKCVLGWTLTVHPRVSFQISVLVSTFDSVSAVPAEV</sequence>
<gene>
    <name evidence="1" type="ORF">GOODEAATRI_034538</name>
</gene>
<accession>A0ABV0N6K3</accession>
<evidence type="ECO:0000313" key="1">
    <source>
        <dbReference type="EMBL" id="MEQ2167020.1"/>
    </source>
</evidence>
<evidence type="ECO:0000313" key="2">
    <source>
        <dbReference type="Proteomes" id="UP001476798"/>
    </source>
</evidence>
<comment type="caution">
    <text evidence="1">The sequence shown here is derived from an EMBL/GenBank/DDBJ whole genome shotgun (WGS) entry which is preliminary data.</text>
</comment>
<name>A0ABV0N6K3_9TELE</name>